<dbReference type="PANTHER" id="PTHR28489:SF1">
    <property type="entry name" value="PROTEIN RD3"/>
    <property type="match status" value="1"/>
</dbReference>
<dbReference type="Pfam" id="PF14473">
    <property type="entry name" value="RD3"/>
    <property type="match status" value="1"/>
</dbReference>
<dbReference type="InterPro" id="IPR028092">
    <property type="entry name" value="RD3"/>
</dbReference>
<dbReference type="GO" id="GO:0007601">
    <property type="term" value="P:visual perception"/>
    <property type="evidence" value="ECO:0007669"/>
    <property type="project" value="Ensembl"/>
</dbReference>
<dbReference type="eggNOG" id="ENOG502QTP1">
    <property type="taxonomic scope" value="Eukaryota"/>
</dbReference>
<dbReference type="HOGENOM" id="CLU_107621_0_0_1"/>
<dbReference type="FunCoup" id="H0VZ62">
    <property type="interactions" value="105"/>
</dbReference>
<dbReference type="EMBL" id="AAKN02053925">
    <property type="status" value="NOT_ANNOTATED_CDS"/>
    <property type="molecule type" value="Genomic_DNA"/>
</dbReference>
<dbReference type="GO" id="GO:0015031">
    <property type="term" value="P:protein transport"/>
    <property type="evidence" value="ECO:0007669"/>
    <property type="project" value="Ensembl"/>
</dbReference>
<dbReference type="Ensembl" id="ENSCPOT00000020989.2">
    <property type="protein sequence ID" value="ENSCPOP00000015994.2"/>
    <property type="gene ID" value="ENSCPOG00000022572.2"/>
</dbReference>
<dbReference type="GO" id="GO:0048471">
    <property type="term" value="C:perinuclear region of cytoplasm"/>
    <property type="evidence" value="ECO:0007669"/>
    <property type="project" value="Ensembl"/>
</dbReference>
<dbReference type="Proteomes" id="UP000005447">
    <property type="component" value="Unassembled WGS sequence"/>
</dbReference>
<gene>
    <name evidence="1" type="primary">RD3</name>
</gene>
<reference evidence="1" key="3">
    <citation type="submission" date="2025-09" db="UniProtKB">
        <authorList>
            <consortium name="Ensembl"/>
        </authorList>
    </citation>
    <scope>IDENTIFICATION</scope>
    <source>
        <strain evidence="1">2N</strain>
    </source>
</reference>
<dbReference type="GO" id="GO:0005634">
    <property type="term" value="C:nucleus"/>
    <property type="evidence" value="ECO:0007669"/>
    <property type="project" value="Ensembl"/>
</dbReference>
<keyword evidence="2" id="KW-1185">Reference proteome</keyword>
<dbReference type="Bgee" id="ENSCPOG00000022572">
    <property type="expression patterns" value="Expressed in pituitary gland and 9 other cell types or tissues"/>
</dbReference>
<reference evidence="2" key="1">
    <citation type="journal article" date="2011" name="Nature">
        <title>A high-resolution map of human evolutionary constraint using 29 mammals.</title>
        <authorList>
            <person name="Lindblad-Toh K."/>
            <person name="Garber M."/>
            <person name="Zuk O."/>
            <person name="Lin M.F."/>
            <person name="Parker B.J."/>
            <person name="Washietl S."/>
            <person name="Kheradpour P."/>
            <person name="Ernst J."/>
            <person name="Jordan G."/>
            <person name="Mauceli E."/>
            <person name="Ward L.D."/>
            <person name="Lowe C.B."/>
            <person name="Holloway A.K."/>
            <person name="Clamp M."/>
            <person name="Gnerre S."/>
            <person name="Alfoldi J."/>
            <person name="Beal K."/>
            <person name="Chang J."/>
            <person name="Clawson H."/>
            <person name="Cuff J."/>
            <person name="Di Palma F."/>
            <person name="Fitzgerald S."/>
            <person name="Flicek P."/>
            <person name="Guttman M."/>
            <person name="Hubisz M.J."/>
            <person name="Jaffe D.B."/>
            <person name="Jungreis I."/>
            <person name="Kent W.J."/>
            <person name="Kostka D."/>
            <person name="Lara M."/>
            <person name="Martins A.L."/>
            <person name="Massingham T."/>
            <person name="Moltke I."/>
            <person name="Raney B.J."/>
            <person name="Rasmussen M.D."/>
            <person name="Robinson J."/>
            <person name="Stark A."/>
            <person name="Vilella A.J."/>
            <person name="Wen J."/>
            <person name="Xie X."/>
            <person name="Zody M.C."/>
            <person name="Baldwin J."/>
            <person name="Bloom T."/>
            <person name="Chin C.W."/>
            <person name="Heiman D."/>
            <person name="Nicol R."/>
            <person name="Nusbaum C."/>
            <person name="Young S."/>
            <person name="Wilkinson J."/>
            <person name="Worley K.C."/>
            <person name="Kovar C.L."/>
            <person name="Muzny D.M."/>
            <person name="Gibbs R.A."/>
            <person name="Cree A."/>
            <person name="Dihn H.H."/>
            <person name="Fowler G."/>
            <person name="Jhangiani S."/>
            <person name="Joshi V."/>
            <person name="Lee S."/>
            <person name="Lewis L.R."/>
            <person name="Nazareth L.V."/>
            <person name="Okwuonu G."/>
            <person name="Santibanez J."/>
            <person name="Warren W.C."/>
            <person name="Mardis E.R."/>
            <person name="Weinstock G.M."/>
            <person name="Wilson R.K."/>
            <person name="Delehaunty K."/>
            <person name="Dooling D."/>
            <person name="Fronik C."/>
            <person name="Fulton L."/>
            <person name="Fulton B."/>
            <person name="Graves T."/>
            <person name="Minx P."/>
            <person name="Sodergren E."/>
            <person name="Birney E."/>
            <person name="Margulies E.H."/>
            <person name="Herrero J."/>
            <person name="Green E.D."/>
            <person name="Haussler D."/>
            <person name="Siepel A."/>
            <person name="Goldman N."/>
            <person name="Pollard K.S."/>
            <person name="Pedersen J.S."/>
            <person name="Lander E.S."/>
            <person name="Kellis M."/>
        </authorList>
    </citation>
    <scope>NUCLEOTIDE SEQUENCE [LARGE SCALE GENOMIC DNA]</scope>
    <source>
        <strain evidence="2">2N</strain>
    </source>
</reference>
<dbReference type="PANTHER" id="PTHR28489">
    <property type="entry name" value="RENTINAL DEGENERATION 3-LIKE"/>
    <property type="match status" value="1"/>
</dbReference>
<sequence length="159" mass="18516">MSLIPWLRWNEAPTRLSSRSPAEMVLETLMMELVGQMRETERQQRERNSAVRKVCTGVDYSWLASTPHPTYDLSPSEQLQLEDVCTKIHPSYCGPAILRFRQLLAEREPAVQEVSRLFRSALQEVLEHMRQEEELQRLTRQWGAWPRARGGLAPFRARA</sequence>
<dbReference type="GO" id="GO:0060041">
    <property type="term" value="P:retina development in camera-type eye"/>
    <property type="evidence" value="ECO:0007669"/>
    <property type="project" value="Ensembl"/>
</dbReference>
<proteinExistence type="predicted"/>
<dbReference type="GeneTree" id="ENSGT00390000002089"/>
<accession>H0VZ62</accession>
<organism evidence="1 2">
    <name type="scientific">Cavia porcellus</name>
    <name type="common">Guinea pig</name>
    <dbReference type="NCBI Taxonomy" id="10141"/>
    <lineage>
        <taxon>Eukaryota</taxon>
        <taxon>Metazoa</taxon>
        <taxon>Chordata</taxon>
        <taxon>Craniata</taxon>
        <taxon>Vertebrata</taxon>
        <taxon>Euteleostomi</taxon>
        <taxon>Mammalia</taxon>
        <taxon>Eutheria</taxon>
        <taxon>Euarchontoglires</taxon>
        <taxon>Glires</taxon>
        <taxon>Rodentia</taxon>
        <taxon>Hystricomorpha</taxon>
        <taxon>Caviidae</taxon>
        <taxon>Cavia</taxon>
    </lineage>
</organism>
<protein>
    <submittedName>
        <fullName evidence="1">RD3 regulator of GUCY2D</fullName>
    </submittedName>
</protein>
<dbReference type="STRING" id="10141.ENSCPOP00000015994"/>
<dbReference type="VEuPathDB" id="HostDB:ENSCPOG00000022572"/>
<evidence type="ECO:0000313" key="1">
    <source>
        <dbReference type="Ensembl" id="ENSCPOP00000015994.2"/>
    </source>
</evidence>
<dbReference type="AlphaFoldDB" id="H0VZ62"/>
<dbReference type="GO" id="GO:0120199">
    <property type="term" value="C:cone photoreceptor outer segment"/>
    <property type="evidence" value="ECO:0007669"/>
    <property type="project" value="Ensembl"/>
</dbReference>
<dbReference type="GO" id="GO:0120200">
    <property type="term" value="C:rod photoreceptor outer segment"/>
    <property type="evidence" value="ECO:0007669"/>
    <property type="project" value="Ensembl"/>
</dbReference>
<dbReference type="GO" id="GO:0001917">
    <property type="term" value="C:photoreceptor inner segment"/>
    <property type="evidence" value="ECO:0007669"/>
    <property type="project" value="Ensembl"/>
</dbReference>
<reference evidence="1" key="2">
    <citation type="submission" date="2025-08" db="UniProtKB">
        <authorList>
            <consortium name="Ensembl"/>
        </authorList>
    </citation>
    <scope>IDENTIFICATION</scope>
    <source>
        <strain evidence="1">2N</strain>
    </source>
</reference>
<evidence type="ECO:0000313" key="2">
    <source>
        <dbReference type="Proteomes" id="UP000005447"/>
    </source>
</evidence>
<name>H0VZ62_CAVPO</name>
<dbReference type="InParanoid" id="H0VZ62"/>